<reference evidence="2" key="2">
    <citation type="submission" date="2021-08" db="EMBL/GenBank/DDBJ databases">
        <authorList>
            <person name="Gostincar C."/>
            <person name="Sun X."/>
            <person name="Song Z."/>
            <person name="Gunde-Cimerman N."/>
        </authorList>
    </citation>
    <scope>NUCLEOTIDE SEQUENCE</scope>
    <source>
        <strain evidence="2">EXF-9911</strain>
    </source>
</reference>
<dbReference type="OrthoDB" id="6359816at2759"/>
<feature type="domain" description="BTB" evidence="1">
    <location>
        <begin position="25"/>
        <end position="117"/>
    </location>
</feature>
<accession>A0A9P8EUH9</accession>
<evidence type="ECO:0000259" key="1">
    <source>
        <dbReference type="PROSITE" id="PS50097"/>
    </source>
</evidence>
<reference evidence="2" key="1">
    <citation type="journal article" date="2021" name="J Fungi (Basel)">
        <title>Virulence traits and population genomics of the black yeast Aureobasidium melanogenum.</title>
        <authorList>
            <person name="Cernosa A."/>
            <person name="Sun X."/>
            <person name="Gostincar C."/>
            <person name="Fang C."/>
            <person name="Gunde-Cimerman N."/>
            <person name="Song Z."/>
        </authorList>
    </citation>
    <scope>NUCLEOTIDE SEQUENCE</scope>
    <source>
        <strain evidence="2">EXF-9911</strain>
    </source>
</reference>
<dbReference type="Pfam" id="PF00651">
    <property type="entry name" value="BTB"/>
    <property type="match status" value="1"/>
</dbReference>
<dbReference type="Proteomes" id="UP000779574">
    <property type="component" value="Unassembled WGS sequence"/>
</dbReference>
<dbReference type="AlphaFoldDB" id="A0A9P8EUH9"/>
<dbReference type="PANTHER" id="PTHR47843:SF5">
    <property type="entry name" value="BTB_POZ DOMAIN PROTEIN"/>
    <property type="match status" value="1"/>
</dbReference>
<feature type="non-terminal residue" evidence="2">
    <location>
        <position position="240"/>
    </location>
</feature>
<protein>
    <recommendedName>
        <fullName evidence="1">BTB domain-containing protein</fullName>
    </recommendedName>
</protein>
<comment type="caution">
    <text evidence="2">The sequence shown here is derived from an EMBL/GenBank/DDBJ whole genome shotgun (WGS) entry which is preliminary data.</text>
</comment>
<dbReference type="InterPro" id="IPR000210">
    <property type="entry name" value="BTB/POZ_dom"/>
</dbReference>
<dbReference type="InterPro" id="IPR011333">
    <property type="entry name" value="SKP1/BTB/POZ_sf"/>
</dbReference>
<evidence type="ECO:0000313" key="3">
    <source>
        <dbReference type="Proteomes" id="UP000779574"/>
    </source>
</evidence>
<dbReference type="PROSITE" id="PS50097">
    <property type="entry name" value="BTB"/>
    <property type="match status" value="1"/>
</dbReference>
<name>A0A9P8EUH9_AURME</name>
<gene>
    <name evidence="2" type="ORF">KCU76_g1956</name>
</gene>
<dbReference type="Gene3D" id="3.30.710.10">
    <property type="entry name" value="Potassium Channel Kv1.1, Chain A"/>
    <property type="match status" value="1"/>
</dbReference>
<evidence type="ECO:0000313" key="2">
    <source>
        <dbReference type="EMBL" id="KAG9698858.1"/>
    </source>
</evidence>
<dbReference type="SUPFAM" id="SSF54695">
    <property type="entry name" value="POZ domain"/>
    <property type="match status" value="1"/>
</dbReference>
<sequence>MSATNSSEKHLASMLDRLQANGAYSDLKIVCGSDTYLVHKAIVCPQSDFFRAACRSNAFKEGQTGVVNISASSGRDDDFFTRPISAEIFDWDLDVETTQSVKLMIHYFYHHDYLEQETSRGSQKAQLYFSDCRKGAVAEHSRMYAMGEKYGIPGLKNLAIAKFRLSAITWVNHAGLAAGIAIVYNSTPEADKGLRKEVIEALDRYRLYYTSNSEIQKMIASIPDLCYGLYRKVLEHEGLR</sequence>
<dbReference type="EMBL" id="JAHFXF010000045">
    <property type="protein sequence ID" value="KAG9698858.1"/>
    <property type="molecule type" value="Genomic_DNA"/>
</dbReference>
<proteinExistence type="predicted"/>
<dbReference type="PANTHER" id="PTHR47843">
    <property type="entry name" value="BTB DOMAIN-CONTAINING PROTEIN-RELATED"/>
    <property type="match status" value="1"/>
</dbReference>
<dbReference type="CDD" id="cd18186">
    <property type="entry name" value="BTB_POZ_ZBTB_KLHL-like"/>
    <property type="match status" value="1"/>
</dbReference>
<organism evidence="2 3">
    <name type="scientific">Aureobasidium melanogenum</name>
    <name type="common">Aureobasidium pullulans var. melanogenum</name>
    <dbReference type="NCBI Taxonomy" id="46634"/>
    <lineage>
        <taxon>Eukaryota</taxon>
        <taxon>Fungi</taxon>
        <taxon>Dikarya</taxon>
        <taxon>Ascomycota</taxon>
        <taxon>Pezizomycotina</taxon>
        <taxon>Dothideomycetes</taxon>
        <taxon>Dothideomycetidae</taxon>
        <taxon>Dothideales</taxon>
        <taxon>Saccotheciaceae</taxon>
        <taxon>Aureobasidium</taxon>
    </lineage>
</organism>